<organism evidence="1 2">
    <name type="scientific">Effrenium voratum</name>
    <dbReference type="NCBI Taxonomy" id="2562239"/>
    <lineage>
        <taxon>Eukaryota</taxon>
        <taxon>Sar</taxon>
        <taxon>Alveolata</taxon>
        <taxon>Dinophyceae</taxon>
        <taxon>Suessiales</taxon>
        <taxon>Symbiodiniaceae</taxon>
        <taxon>Effrenium</taxon>
    </lineage>
</organism>
<comment type="caution">
    <text evidence="1">The sequence shown here is derived from an EMBL/GenBank/DDBJ whole genome shotgun (WGS) entry which is preliminary data.</text>
</comment>
<evidence type="ECO:0000313" key="1">
    <source>
        <dbReference type="EMBL" id="CAJ1402421.1"/>
    </source>
</evidence>
<reference evidence="1" key="1">
    <citation type="submission" date="2023-08" db="EMBL/GenBank/DDBJ databases">
        <authorList>
            <person name="Chen Y."/>
            <person name="Shah S."/>
            <person name="Dougan E. K."/>
            <person name="Thang M."/>
            <person name="Chan C."/>
        </authorList>
    </citation>
    <scope>NUCLEOTIDE SEQUENCE</scope>
</reference>
<proteinExistence type="predicted"/>
<sequence>MPLWNVEKKYKADDLERICASVGGAVHHERPLLEVGDLPELMDFWTVREYVFLARLLRAAKDSSAVEVERLDEVFALLDELEQTEAIGVAREWSSGSMAEQDSRKFQSSVLGRAFSVFIRDNGSEQQKLIEQACTKPDAKKLEELLTGDCRSVNSLMTRTDGGFSSHPKCACWPLRMYIYARQSVEEDHDIVASLRQTLEIVDEFEREMVESIADTAEMLTPAQRANLCVLLGVPNFQICDPA</sequence>
<name>A0AA36JCA6_9DINO</name>
<dbReference type="Proteomes" id="UP001178507">
    <property type="component" value="Unassembled WGS sequence"/>
</dbReference>
<keyword evidence="2" id="KW-1185">Reference proteome</keyword>
<gene>
    <name evidence="1" type="ORF">EVOR1521_LOCUS25319</name>
</gene>
<accession>A0AA36JCA6</accession>
<evidence type="ECO:0000313" key="2">
    <source>
        <dbReference type="Proteomes" id="UP001178507"/>
    </source>
</evidence>
<dbReference type="AlphaFoldDB" id="A0AA36JCA6"/>
<protein>
    <submittedName>
        <fullName evidence="1">Uncharacterized protein</fullName>
    </submittedName>
</protein>
<dbReference type="EMBL" id="CAUJNA010003451">
    <property type="protein sequence ID" value="CAJ1402421.1"/>
    <property type="molecule type" value="Genomic_DNA"/>
</dbReference>